<dbReference type="Proteomes" id="UP001174867">
    <property type="component" value="Unassembled WGS sequence"/>
</dbReference>
<evidence type="ECO:0000313" key="2">
    <source>
        <dbReference type="EMBL" id="MDN8599030.1"/>
    </source>
</evidence>
<evidence type="ECO:0000256" key="1">
    <source>
        <dbReference type="SAM" id="Phobius"/>
    </source>
</evidence>
<dbReference type="EMBL" id="JAUJYW010000002">
    <property type="protein sequence ID" value="MDN8599030.1"/>
    <property type="molecule type" value="Genomic_DNA"/>
</dbReference>
<evidence type="ECO:0000313" key="3">
    <source>
        <dbReference type="Proteomes" id="UP001174867"/>
    </source>
</evidence>
<dbReference type="RefSeq" id="WP_301697459.1">
    <property type="nucleotide sequence ID" value="NZ_JAUJYW010000002.1"/>
</dbReference>
<comment type="caution">
    <text evidence="2">The sequence shown here is derived from an EMBL/GenBank/DDBJ whole genome shotgun (WGS) entry which is preliminary data.</text>
</comment>
<keyword evidence="3" id="KW-1185">Reference proteome</keyword>
<name>A0ABT8PS58_9ENTR</name>
<reference evidence="2 3" key="1">
    <citation type="submission" date="2023-07" db="EMBL/GenBank/DDBJ databases">
        <title>Citrobacter selenititolerans sp. nov., isolated from seleniferous soil.</title>
        <authorList>
            <person name="Zhang S."/>
            <person name="Li K."/>
            <person name="Peng J."/>
            <person name="Wang H."/>
            <person name="Sun J."/>
            <person name="Guo Y."/>
        </authorList>
    </citation>
    <scope>NUCLEOTIDE SEQUENCE [LARGE SCALE GENOMIC DNA]</scope>
    <source>
        <strain evidence="2 3">S2-9</strain>
    </source>
</reference>
<sequence length="116" mass="12380">MLEKEPGILGWLASLGSMATSHPYASWGGGTAFLAALWSSLKDGRGWCSSIFGSVLAALITISVLAVMRKTGLHEEWMPLVGLAVGFIGADRIRAAALAAWDSRKNNQGINDDEYK</sequence>
<dbReference type="InterPro" id="IPR006481">
    <property type="entry name" value="Phage_lambda_GpS_holin"/>
</dbReference>
<organism evidence="2 3">
    <name type="scientific">Citrobacter enshiensis</name>
    <dbReference type="NCBI Taxonomy" id="2971264"/>
    <lineage>
        <taxon>Bacteria</taxon>
        <taxon>Pseudomonadati</taxon>
        <taxon>Pseudomonadota</taxon>
        <taxon>Gammaproteobacteria</taxon>
        <taxon>Enterobacterales</taxon>
        <taxon>Enterobacteriaceae</taxon>
        <taxon>Citrobacter</taxon>
    </lineage>
</organism>
<gene>
    <name evidence="2" type="ORF">Q0A17_06325</name>
</gene>
<protein>
    <submittedName>
        <fullName evidence="2">Phage holin family protein</fullName>
    </submittedName>
</protein>
<proteinExistence type="predicted"/>
<keyword evidence="1" id="KW-0472">Membrane</keyword>
<accession>A0ABT8PS58</accession>
<keyword evidence="1" id="KW-0812">Transmembrane</keyword>
<feature type="transmembrane region" description="Helical" evidence="1">
    <location>
        <begin position="48"/>
        <end position="68"/>
    </location>
</feature>
<keyword evidence="1" id="KW-1133">Transmembrane helix</keyword>
<dbReference type="Pfam" id="PF05106">
    <property type="entry name" value="Phage_holin_3_1"/>
    <property type="match status" value="1"/>
</dbReference>